<dbReference type="HOGENOM" id="CLU_044616_2_0_1"/>
<dbReference type="RefSeq" id="XP_007721152.1">
    <property type="nucleotide sequence ID" value="XM_007722962.1"/>
</dbReference>
<evidence type="ECO:0000259" key="3">
    <source>
        <dbReference type="Pfam" id="PF21924"/>
    </source>
</evidence>
<dbReference type="InterPro" id="IPR014751">
    <property type="entry name" value="XRCC4-like_C"/>
</dbReference>
<dbReference type="PANTHER" id="PTHR42067">
    <property type="entry name" value="YALI0C15378P"/>
    <property type="match status" value="1"/>
</dbReference>
<organism evidence="4 5">
    <name type="scientific">Capronia coronata CBS 617.96</name>
    <dbReference type="NCBI Taxonomy" id="1182541"/>
    <lineage>
        <taxon>Eukaryota</taxon>
        <taxon>Fungi</taxon>
        <taxon>Dikarya</taxon>
        <taxon>Ascomycota</taxon>
        <taxon>Pezizomycotina</taxon>
        <taxon>Eurotiomycetes</taxon>
        <taxon>Chaetothyriomycetidae</taxon>
        <taxon>Chaetothyriales</taxon>
        <taxon>Herpotrichiellaceae</taxon>
        <taxon>Capronia</taxon>
    </lineage>
</organism>
<feature type="compositionally biased region" description="Acidic residues" evidence="2">
    <location>
        <begin position="368"/>
        <end position="381"/>
    </location>
</feature>
<dbReference type="Pfam" id="PF21924">
    <property type="entry name" value="XRCC4_CC"/>
    <property type="match status" value="1"/>
</dbReference>
<feature type="compositionally biased region" description="Polar residues" evidence="2">
    <location>
        <begin position="344"/>
        <end position="355"/>
    </location>
</feature>
<feature type="domain" description="XRCC4 coiled-coil" evidence="3">
    <location>
        <begin position="168"/>
        <end position="210"/>
    </location>
</feature>
<feature type="compositionally biased region" description="Acidic residues" evidence="2">
    <location>
        <begin position="251"/>
        <end position="261"/>
    </location>
</feature>
<feature type="region of interest" description="Disordered" evidence="2">
    <location>
        <begin position="230"/>
        <end position="381"/>
    </location>
</feature>
<dbReference type="Proteomes" id="UP000019484">
    <property type="component" value="Unassembled WGS sequence"/>
</dbReference>
<dbReference type="STRING" id="1182541.W9YM66"/>
<dbReference type="eggNOG" id="ENOG502QWJA">
    <property type="taxonomic scope" value="Eukaryota"/>
</dbReference>
<dbReference type="AlphaFoldDB" id="W9YM66"/>
<keyword evidence="1" id="KW-0175">Coiled coil</keyword>
<sequence>MAASSWVIRLEADKGNPPILVKVSRKEGGHDLDLDLLATDGDAAYKGKVRQRNLKKLRAKNYDGSDKDWIAVVSHVLLRTAAHQLDDAQKQNLHVTCSVSGKDPNGTLSIAFLNKVEDITQRLGNIELPQTEDTDDIDLFGWTLQAVKKRDELDEAVQALTWELKSKDAALKTLQKQIDELVEAKSEHEKQLLSKFSVLLNEKKLKIRNMQRVLSTAKTDATKLKELQSVIKKEGSASGGRGNKRRAEEAPKDDETDESEAFDTMQVDGNTNVRQHVPRDGDSPTSRETTPARSEDEDEDDDLGAPEPTAYRPRTRALGSKRAAKQKSPSPLPPPRKLPFQKKTGGQNDETSATQKEQKSKLTAPPADADEDETASEDDEL</sequence>
<protein>
    <recommendedName>
        <fullName evidence="3">XRCC4 coiled-coil domain-containing protein</fullName>
    </recommendedName>
</protein>
<dbReference type="SUPFAM" id="SSF58022">
    <property type="entry name" value="XRCC4, C-terminal oligomerization domain"/>
    <property type="match status" value="1"/>
</dbReference>
<evidence type="ECO:0000256" key="1">
    <source>
        <dbReference type="SAM" id="Coils"/>
    </source>
</evidence>
<dbReference type="EMBL" id="AMWN01000002">
    <property type="protein sequence ID" value="EXJ93658.1"/>
    <property type="molecule type" value="Genomic_DNA"/>
</dbReference>
<dbReference type="Gene3D" id="1.20.5.370">
    <property type="match status" value="1"/>
</dbReference>
<dbReference type="OrthoDB" id="8064436at2759"/>
<feature type="compositionally biased region" description="Acidic residues" evidence="2">
    <location>
        <begin position="295"/>
        <end position="304"/>
    </location>
</feature>
<evidence type="ECO:0000313" key="5">
    <source>
        <dbReference type="Proteomes" id="UP000019484"/>
    </source>
</evidence>
<dbReference type="GeneID" id="19156951"/>
<gene>
    <name evidence="4" type="ORF">A1O1_02050</name>
</gene>
<evidence type="ECO:0000313" key="4">
    <source>
        <dbReference type="EMBL" id="EXJ93658.1"/>
    </source>
</evidence>
<comment type="caution">
    <text evidence="4">The sequence shown here is derived from an EMBL/GenBank/DDBJ whole genome shotgun (WGS) entry which is preliminary data.</text>
</comment>
<proteinExistence type="predicted"/>
<evidence type="ECO:0000256" key="2">
    <source>
        <dbReference type="SAM" id="MobiDB-lite"/>
    </source>
</evidence>
<name>W9YM66_9EURO</name>
<dbReference type="PANTHER" id="PTHR42067:SF1">
    <property type="entry name" value="MITOTIC APPARATUS PROTEIN P62"/>
    <property type="match status" value="1"/>
</dbReference>
<reference evidence="4 5" key="1">
    <citation type="submission" date="2013-03" db="EMBL/GenBank/DDBJ databases">
        <title>The Genome Sequence of Capronia coronata CBS 617.96.</title>
        <authorList>
            <consortium name="The Broad Institute Genomics Platform"/>
            <person name="Cuomo C."/>
            <person name="de Hoog S."/>
            <person name="Gorbushina A."/>
            <person name="Walker B."/>
            <person name="Young S.K."/>
            <person name="Zeng Q."/>
            <person name="Gargeya S."/>
            <person name="Fitzgerald M."/>
            <person name="Haas B."/>
            <person name="Abouelleil A."/>
            <person name="Allen A.W."/>
            <person name="Alvarado L."/>
            <person name="Arachchi H.M."/>
            <person name="Berlin A.M."/>
            <person name="Chapman S.B."/>
            <person name="Gainer-Dewar J."/>
            <person name="Goldberg J."/>
            <person name="Griggs A."/>
            <person name="Gujja S."/>
            <person name="Hansen M."/>
            <person name="Howarth C."/>
            <person name="Imamovic A."/>
            <person name="Ireland A."/>
            <person name="Larimer J."/>
            <person name="McCowan C."/>
            <person name="Murphy C."/>
            <person name="Pearson M."/>
            <person name="Poon T.W."/>
            <person name="Priest M."/>
            <person name="Roberts A."/>
            <person name="Saif S."/>
            <person name="Shea T."/>
            <person name="Sisk P."/>
            <person name="Sykes S."/>
            <person name="Wortman J."/>
            <person name="Nusbaum C."/>
            <person name="Birren B."/>
        </authorList>
    </citation>
    <scope>NUCLEOTIDE SEQUENCE [LARGE SCALE GENOMIC DNA]</scope>
    <source>
        <strain evidence="4 5">CBS 617.96</strain>
    </source>
</reference>
<feature type="coiled-coil region" evidence="1">
    <location>
        <begin position="157"/>
        <end position="191"/>
    </location>
</feature>
<keyword evidence="5" id="KW-1185">Reference proteome</keyword>
<accession>W9YM66</accession>
<dbReference type="InterPro" id="IPR053962">
    <property type="entry name" value="XRCC4_CC"/>
</dbReference>
<feature type="compositionally biased region" description="Polar residues" evidence="2">
    <location>
        <begin position="283"/>
        <end position="292"/>
    </location>
</feature>